<feature type="domain" description="Major facilitator superfamily (MFS) profile" evidence="8">
    <location>
        <begin position="9"/>
        <end position="454"/>
    </location>
</feature>
<dbReference type="Proteomes" id="UP000887566">
    <property type="component" value="Unplaced"/>
</dbReference>
<comment type="similarity">
    <text evidence="5">Belongs to the major facilitator superfamily. Sugar transporter (TC 2.A.1.1) family.</text>
</comment>
<dbReference type="GO" id="GO:0016020">
    <property type="term" value="C:membrane"/>
    <property type="evidence" value="ECO:0007669"/>
    <property type="project" value="UniProtKB-SubCell"/>
</dbReference>
<feature type="transmembrane region" description="Helical" evidence="7">
    <location>
        <begin position="432"/>
        <end position="450"/>
    </location>
</feature>
<evidence type="ECO:0000256" key="3">
    <source>
        <dbReference type="ARBA" id="ARBA00022989"/>
    </source>
</evidence>
<feature type="transmembrane region" description="Helical" evidence="7">
    <location>
        <begin position="151"/>
        <end position="173"/>
    </location>
</feature>
<keyword evidence="2 7" id="KW-0812">Transmembrane</keyword>
<feature type="transmembrane region" description="Helical" evidence="7">
    <location>
        <begin position="118"/>
        <end position="139"/>
    </location>
</feature>
<dbReference type="InterPro" id="IPR003663">
    <property type="entry name" value="Sugar/inositol_transpt"/>
</dbReference>
<feature type="transmembrane region" description="Helical" evidence="7">
    <location>
        <begin position="399"/>
        <end position="420"/>
    </location>
</feature>
<dbReference type="InterPro" id="IPR020846">
    <property type="entry name" value="MFS_dom"/>
</dbReference>
<dbReference type="PROSITE" id="PS50850">
    <property type="entry name" value="MFS"/>
    <property type="match status" value="1"/>
</dbReference>
<keyword evidence="3 7" id="KW-1133">Transmembrane helix</keyword>
<feature type="transmembrane region" description="Helical" evidence="7">
    <location>
        <begin position="179"/>
        <end position="201"/>
    </location>
</feature>
<evidence type="ECO:0000313" key="9">
    <source>
        <dbReference type="Proteomes" id="UP000887566"/>
    </source>
</evidence>
<dbReference type="PROSITE" id="PS00217">
    <property type="entry name" value="SUGAR_TRANSPORT_2"/>
    <property type="match status" value="1"/>
</dbReference>
<dbReference type="PANTHER" id="PTHR23503">
    <property type="entry name" value="SOLUTE CARRIER FAMILY 2"/>
    <property type="match status" value="1"/>
</dbReference>
<evidence type="ECO:0000256" key="2">
    <source>
        <dbReference type="ARBA" id="ARBA00022692"/>
    </source>
</evidence>
<dbReference type="Gene3D" id="1.20.1250.20">
    <property type="entry name" value="MFS general substrate transporter like domains"/>
    <property type="match status" value="1"/>
</dbReference>
<comment type="subcellular location">
    <subcellularLocation>
        <location evidence="1">Membrane</location>
        <topology evidence="1">Multi-pass membrane protein</topology>
    </subcellularLocation>
</comment>
<keyword evidence="5" id="KW-0813">Transport</keyword>
<feature type="compositionally biased region" description="Polar residues" evidence="6">
    <location>
        <begin position="510"/>
        <end position="521"/>
    </location>
</feature>
<name>A0A914UJL8_9BILA</name>
<dbReference type="Pfam" id="PF00083">
    <property type="entry name" value="Sugar_tr"/>
    <property type="match status" value="1"/>
</dbReference>
<organism evidence="9 10">
    <name type="scientific">Plectus sambesii</name>
    <dbReference type="NCBI Taxonomy" id="2011161"/>
    <lineage>
        <taxon>Eukaryota</taxon>
        <taxon>Metazoa</taxon>
        <taxon>Ecdysozoa</taxon>
        <taxon>Nematoda</taxon>
        <taxon>Chromadorea</taxon>
        <taxon>Plectida</taxon>
        <taxon>Plectina</taxon>
        <taxon>Plectoidea</taxon>
        <taxon>Plectidae</taxon>
        <taxon>Plectus</taxon>
    </lineage>
</organism>
<dbReference type="PANTHER" id="PTHR23503:SF121">
    <property type="entry name" value="MAJOR FACILITATOR SUPERFAMILY (MFS) PROFILE DOMAIN-CONTAINING PROTEIN"/>
    <property type="match status" value="1"/>
</dbReference>
<dbReference type="NCBIfam" id="TIGR00879">
    <property type="entry name" value="SP"/>
    <property type="match status" value="1"/>
</dbReference>
<dbReference type="WBParaSite" id="PSAMB.scaffold1036size36860.g10641.t1">
    <property type="protein sequence ID" value="PSAMB.scaffold1036size36860.g10641.t1"/>
    <property type="gene ID" value="PSAMB.scaffold1036size36860.g10641"/>
</dbReference>
<dbReference type="InterPro" id="IPR005828">
    <property type="entry name" value="MFS_sugar_transport-like"/>
</dbReference>
<keyword evidence="9" id="KW-1185">Reference proteome</keyword>
<evidence type="ECO:0000256" key="1">
    <source>
        <dbReference type="ARBA" id="ARBA00004141"/>
    </source>
</evidence>
<protein>
    <submittedName>
        <fullName evidence="10">Major facilitator superfamily (MFS) profile domain-containing protein</fullName>
    </submittedName>
</protein>
<keyword evidence="4 7" id="KW-0472">Membrane</keyword>
<feature type="transmembrane region" description="Helical" evidence="7">
    <location>
        <begin position="266"/>
        <end position="287"/>
    </location>
</feature>
<dbReference type="InterPro" id="IPR036259">
    <property type="entry name" value="MFS_trans_sf"/>
</dbReference>
<dbReference type="SUPFAM" id="SSF103473">
    <property type="entry name" value="MFS general substrate transporter"/>
    <property type="match status" value="1"/>
</dbReference>
<reference evidence="10" key="1">
    <citation type="submission" date="2022-11" db="UniProtKB">
        <authorList>
            <consortium name="WormBaseParasite"/>
        </authorList>
    </citation>
    <scope>IDENTIFICATION</scope>
</reference>
<feature type="transmembrane region" description="Helical" evidence="7">
    <location>
        <begin position="365"/>
        <end position="387"/>
    </location>
</feature>
<evidence type="ECO:0000256" key="7">
    <source>
        <dbReference type="SAM" id="Phobius"/>
    </source>
</evidence>
<evidence type="ECO:0000259" key="8">
    <source>
        <dbReference type="PROSITE" id="PS50850"/>
    </source>
</evidence>
<dbReference type="AlphaFoldDB" id="A0A914UJL8"/>
<evidence type="ECO:0000313" key="10">
    <source>
        <dbReference type="WBParaSite" id="PSAMB.scaffold1036size36860.g10641.t1"/>
    </source>
</evidence>
<dbReference type="PRINTS" id="PR00171">
    <property type="entry name" value="SUGRTRNSPORT"/>
</dbReference>
<feature type="transmembrane region" description="Helical" evidence="7">
    <location>
        <begin position="57"/>
        <end position="77"/>
    </location>
</feature>
<dbReference type="GO" id="GO:0015149">
    <property type="term" value="F:hexose transmembrane transporter activity"/>
    <property type="evidence" value="ECO:0007669"/>
    <property type="project" value="TreeGrafter"/>
</dbReference>
<sequence>MVTARYVLTVVTVALGASTQFYTYGVINPSQELLEEWINRTYYHRNGYGMSSMTLSVYWSFVVSSVAIGAFVGSLLTRRLAETCGRRNGLIANGIVNVFGALFEGIAKGTKSPELLILGRFILGANMGLTSGLVPMYLMEITPVRYRGAAGTVHQVAVAFSDWFSLLLGLPAVLGGEHLWPLAVAFPGLPALLLCIILPLCPESPRYTLISLGKRQEAYKAVRALVGEKHAKATFDSLIKEAALTPENANTSVSDLFRRKSLRTPLLISVGVMIAQQFTGCTAVFAYSTDMFIKAKLSKETARWSTLGIGIAYFLCACPSPYLIERLGRRFLSLFQLTGCLIALIMLSVFTWLQNDFGQEWASYGSIFALVAYMCVYGVGSPIPWLITGELFSQEYRSAAVTMSTFVAWFWAFVISTSYLPFQQLVGVSFSYLPFIIGLVLSIIFMAFLLPETKNKSIEEIVNEFRSRSRTISRNFVVRRHLNTTTQPELTRLMEESDEETNGYGAAESAPTNRPSVTQDD</sequence>
<proteinExistence type="inferred from homology"/>
<evidence type="ECO:0000256" key="6">
    <source>
        <dbReference type="SAM" id="MobiDB-lite"/>
    </source>
</evidence>
<feature type="transmembrane region" description="Helical" evidence="7">
    <location>
        <begin position="307"/>
        <end position="324"/>
    </location>
</feature>
<feature type="region of interest" description="Disordered" evidence="6">
    <location>
        <begin position="488"/>
        <end position="521"/>
    </location>
</feature>
<feature type="transmembrane region" description="Helical" evidence="7">
    <location>
        <begin position="89"/>
        <end position="106"/>
    </location>
</feature>
<dbReference type="InterPro" id="IPR005829">
    <property type="entry name" value="Sugar_transporter_CS"/>
</dbReference>
<evidence type="ECO:0000256" key="4">
    <source>
        <dbReference type="ARBA" id="ARBA00023136"/>
    </source>
</evidence>
<feature type="transmembrane region" description="Helical" evidence="7">
    <location>
        <begin position="331"/>
        <end position="353"/>
    </location>
</feature>
<accession>A0A914UJL8</accession>
<dbReference type="InterPro" id="IPR045263">
    <property type="entry name" value="GLUT"/>
</dbReference>
<evidence type="ECO:0000256" key="5">
    <source>
        <dbReference type="RuleBase" id="RU003346"/>
    </source>
</evidence>